<reference evidence="1 2" key="1">
    <citation type="journal article" date="2023" name="PLoS ONE">
        <title>Complete genome assembly of Hawai'i environmental nontuberculous mycobacteria reveals unexpected co-isolation with methylobacteria.</title>
        <authorList>
            <person name="Hendrix J."/>
            <person name="Epperson L.E."/>
            <person name="Tong E.I."/>
            <person name="Chan Y.L."/>
            <person name="Hasan N.A."/>
            <person name="Dawrs S.N."/>
            <person name="Norton G.J."/>
            <person name="Virdi R."/>
            <person name="Crooks J.L."/>
            <person name="Chan E.D."/>
            <person name="Honda J.R."/>
            <person name="Strong M."/>
        </authorList>
    </citation>
    <scope>NUCLEOTIDE SEQUENCE [LARGE SCALE GENOMIC DNA]</scope>
    <source>
        <strain evidence="1 2">NJH_HI01</strain>
    </source>
</reference>
<dbReference type="EMBL" id="JAQYXL010000001">
    <property type="protein sequence ID" value="MEN3229190.1"/>
    <property type="molecule type" value="Genomic_DNA"/>
</dbReference>
<evidence type="ECO:0000313" key="2">
    <source>
        <dbReference type="Proteomes" id="UP001404845"/>
    </source>
</evidence>
<sequence>MTILPFRPTPFSKARFTANTAAGGATMLPNLPHGSGTQVRLWNRGTVPARVEFGGKAAMDLPTAPSKEMPPATALDGKQGSSIEFARADHTHAARVQRTVVTTLADGTYLWTFARPIMCPAGKLPPITYMVEDTGSPVVVQIVGRTFTNDAAAGTDTHTAVTVKAQRSRVLPAALLSLAALLEFNVFGGTASGVKVNLWAADPTQ</sequence>
<dbReference type="Proteomes" id="UP001404845">
    <property type="component" value="Unassembled WGS sequence"/>
</dbReference>
<proteinExistence type="predicted"/>
<organism evidence="1 2">
    <name type="scientific">Methylorubrum rhodesianum</name>
    <dbReference type="NCBI Taxonomy" id="29427"/>
    <lineage>
        <taxon>Bacteria</taxon>
        <taxon>Pseudomonadati</taxon>
        <taxon>Pseudomonadota</taxon>
        <taxon>Alphaproteobacteria</taxon>
        <taxon>Hyphomicrobiales</taxon>
        <taxon>Methylobacteriaceae</taxon>
        <taxon>Methylorubrum</taxon>
    </lineage>
</organism>
<accession>A0ABU9ZDV3</accession>
<dbReference type="RefSeq" id="WP_345971191.1">
    <property type="nucleotide sequence ID" value="NZ_JAQYXL010000001.1"/>
</dbReference>
<gene>
    <name evidence="1" type="ORF">PUR21_16355</name>
</gene>
<name>A0ABU9ZDV3_9HYPH</name>
<keyword evidence="2" id="KW-1185">Reference proteome</keyword>
<protein>
    <submittedName>
        <fullName evidence="1">Uncharacterized protein</fullName>
    </submittedName>
</protein>
<evidence type="ECO:0000313" key="1">
    <source>
        <dbReference type="EMBL" id="MEN3229190.1"/>
    </source>
</evidence>
<comment type="caution">
    <text evidence="1">The sequence shown here is derived from an EMBL/GenBank/DDBJ whole genome shotgun (WGS) entry which is preliminary data.</text>
</comment>